<reference evidence="2 3" key="1">
    <citation type="journal article" date="2011" name="J. Microbiol.">
        <title>Bacillus kyonggiensis sp. nov., isolated from soil of a lettuce field.</title>
        <authorList>
            <person name="Dong K."/>
            <person name="Lee S."/>
        </authorList>
    </citation>
    <scope>NUCLEOTIDE SEQUENCE [LARGE SCALE GENOMIC DNA]</scope>
    <source>
        <strain evidence="2 3">NB22</strain>
    </source>
</reference>
<dbReference type="AlphaFoldDB" id="A0A4U1DF72"/>
<name>A0A4U1DF72_9BACI</name>
<keyword evidence="3" id="KW-1185">Reference proteome</keyword>
<dbReference type="EMBL" id="SWBM01000001">
    <property type="protein sequence ID" value="TKC20067.1"/>
    <property type="molecule type" value="Genomic_DNA"/>
</dbReference>
<dbReference type="GO" id="GO:0042601">
    <property type="term" value="C:endospore-forming forespore"/>
    <property type="evidence" value="ECO:0007669"/>
    <property type="project" value="TreeGrafter"/>
</dbReference>
<dbReference type="InterPro" id="IPR011009">
    <property type="entry name" value="Kinase-like_dom_sf"/>
</dbReference>
<dbReference type="PANTHER" id="PTHR39179">
    <property type="entry name" value="SPORE COAT PROTEIN I"/>
    <property type="match status" value="1"/>
</dbReference>
<gene>
    <name evidence="2" type="ORF">FA727_11180</name>
</gene>
<evidence type="ECO:0000313" key="3">
    <source>
        <dbReference type="Proteomes" id="UP000307756"/>
    </source>
</evidence>
<dbReference type="PANTHER" id="PTHR39179:SF3">
    <property type="entry name" value="COTS-RELATED PROTEIN"/>
    <property type="match status" value="1"/>
</dbReference>
<comment type="caution">
    <text evidence="2">The sequence shown here is derived from an EMBL/GenBank/DDBJ whole genome shotgun (WGS) entry which is preliminary data.</text>
</comment>
<dbReference type="GO" id="GO:0016740">
    <property type="term" value="F:transferase activity"/>
    <property type="evidence" value="ECO:0007669"/>
    <property type="project" value="UniProtKB-KW"/>
</dbReference>
<organism evidence="2 3">
    <name type="scientific">Robertmurraya kyonggiensis</name>
    <dbReference type="NCBI Taxonomy" id="1037680"/>
    <lineage>
        <taxon>Bacteria</taxon>
        <taxon>Bacillati</taxon>
        <taxon>Bacillota</taxon>
        <taxon>Bacilli</taxon>
        <taxon>Bacillales</taxon>
        <taxon>Bacillaceae</taxon>
        <taxon>Robertmurraya</taxon>
    </lineage>
</organism>
<dbReference type="SUPFAM" id="SSF56112">
    <property type="entry name" value="Protein kinase-like (PK-like)"/>
    <property type="match status" value="1"/>
</dbReference>
<feature type="domain" description="Aminoglycoside phosphotransferase" evidence="1">
    <location>
        <begin position="179"/>
        <end position="253"/>
    </location>
</feature>
<accession>A0A4U1DF72</accession>
<keyword evidence="2" id="KW-0808">Transferase</keyword>
<dbReference type="InterPro" id="IPR047175">
    <property type="entry name" value="CotS-like"/>
</dbReference>
<proteinExistence type="predicted"/>
<evidence type="ECO:0000313" key="2">
    <source>
        <dbReference type="EMBL" id="TKC20067.1"/>
    </source>
</evidence>
<evidence type="ECO:0000259" key="1">
    <source>
        <dbReference type="Pfam" id="PF01636"/>
    </source>
</evidence>
<dbReference type="Pfam" id="PF01636">
    <property type="entry name" value="APH"/>
    <property type="match status" value="1"/>
</dbReference>
<dbReference type="InterPro" id="IPR002575">
    <property type="entry name" value="Aminoglycoside_PTrfase"/>
</dbReference>
<dbReference type="Gene3D" id="3.90.1200.10">
    <property type="match status" value="1"/>
</dbReference>
<sequence length="342" mass="41494">MVRQEIFHKVKIWMINHTGDDFFLNRLFSYLNSQLPCEIMYIKPFGRKIYFVESSLGPFILKSFRFYELLRKQQLLIADLKKAGFLHTSFFLFEEQEPLFFENVYYGCLEYIPPSSTPFTFNNPKDRHEGLILLEKFHRLSESSVELSMYPLKKYPLVNKWRRRVTEFISNLTFIKLLIKEELLYELLAWATWSLEGIEREWATIEDESVVVLHGDLAHHNFIRSLNGELYLIDFDLIALGNQRFDYLQFANRILPFIDWSMEELNRFEKMKPFLKEKFFLYGLAFPTDIFREWNYLIRENHYDKTEFVQQLLDFTVSQFHSRRRFFDQIQRMVVSDRMKNE</sequence>
<dbReference type="Proteomes" id="UP000307756">
    <property type="component" value="Unassembled WGS sequence"/>
</dbReference>
<protein>
    <submittedName>
        <fullName evidence="2">Aminoglycoside phosphotransferase</fullName>
    </submittedName>
</protein>